<evidence type="ECO:0000259" key="1">
    <source>
        <dbReference type="PROSITE" id="PS50112"/>
    </source>
</evidence>
<dbReference type="InterPro" id="IPR013656">
    <property type="entry name" value="PAS_4"/>
</dbReference>
<evidence type="ECO:0000313" key="3">
    <source>
        <dbReference type="EMBL" id="TWS31024.1"/>
    </source>
</evidence>
<dbReference type="Pfam" id="PF00990">
    <property type="entry name" value="GGDEF"/>
    <property type="match status" value="1"/>
</dbReference>
<sequence length="278" mass="29471">MFEHARSPVFVADERGRILEANATMTALMEANQALLGASGEDVRPLLAEDPADVARVLRELADADDEGVTRFLEHRHLRFRGDPSVGRWALSRVPAEGDRPALLVGVGHDVTELRATHAELSHLAHHDALTGLPNRRRLREDLAGRAAGPVGFCLVDLDGFKAINDRLGHAAGDRLLVATATRIRTALTGVGTLYRVGGDEFAVLVSPPFRPGDAAQLVHRALSTPIELPAADGSAAQVVRVGASVGTTTTTEAGTSVEALIVAADAGLYRSKDARRA</sequence>
<accession>A0A5C5S7F1</accession>
<dbReference type="Gene3D" id="3.30.450.20">
    <property type="entry name" value="PAS domain"/>
    <property type="match status" value="1"/>
</dbReference>
<feature type="domain" description="PAS" evidence="1">
    <location>
        <begin position="1"/>
        <end position="29"/>
    </location>
</feature>
<protein>
    <submittedName>
        <fullName evidence="3">GGDEF domain-containing protein</fullName>
    </submittedName>
</protein>
<dbReference type="PANTHER" id="PTHR44757">
    <property type="entry name" value="DIGUANYLATE CYCLASE DGCP"/>
    <property type="match status" value="1"/>
</dbReference>
<dbReference type="CDD" id="cd01949">
    <property type="entry name" value="GGDEF"/>
    <property type="match status" value="1"/>
</dbReference>
<dbReference type="SMART" id="SM00267">
    <property type="entry name" value="GGDEF"/>
    <property type="match status" value="1"/>
</dbReference>
<dbReference type="InterPro" id="IPR043128">
    <property type="entry name" value="Rev_trsase/Diguanyl_cyclase"/>
</dbReference>
<evidence type="ECO:0000259" key="2">
    <source>
        <dbReference type="PROSITE" id="PS50887"/>
    </source>
</evidence>
<evidence type="ECO:0000313" key="4">
    <source>
        <dbReference type="Proteomes" id="UP000319375"/>
    </source>
</evidence>
<dbReference type="NCBIfam" id="TIGR00254">
    <property type="entry name" value="GGDEF"/>
    <property type="match status" value="1"/>
</dbReference>
<dbReference type="Gene3D" id="3.30.70.270">
    <property type="match status" value="1"/>
</dbReference>
<dbReference type="PROSITE" id="PS50112">
    <property type="entry name" value="PAS"/>
    <property type="match status" value="1"/>
</dbReference>
<organism evidence="3 4">
    <name type="scientific">Tsukamurella conjunctivitidis</name>
    <dbReference type="NCBI Taxonomy" id="2592068"/>
    <lineage>
        <taxon>Bacteria</taxon>
        <taxon>Bacillati</taxon>
        <taxon>Actinomycetota</taxon>
        <taxon>Actinomycetes</taxon>
        <taxon>Mycobacteriales</taxon>
        <taxon>Tsukamurellaceae</taxon>
        <taxon>Tsukamurella</taxon>
    </lineage>
</organism>
<dbReference type="InterPro" id="IPR000014">
    <property type="entry name" value="PAS"/>
</dbReference>
<gene>
    <name evidence="3" type="ORF">FK530_02150</name>
</gene>
<dbReference type="InterPro" id="IPR029787">
    <property type="entry name" value="Nucleotide_cyclase"/>
</dbReference>
<dbReference type="AlphaFoldDB" id="A0A5C5S7F1"/>
<dbReference type="InterPro" id="IPR000160">
    <property type="entry name" value="GGDEF_dom"/>
</dbReference>
<dbReference type="SUPFAM" id="SSF55073">
    <property type="entry name" value="Nucleotide cyclase"/>
    <property type="match status" value="1"/>
</dbReference>
<feature type="domain" description="GGDEF" evidence="2">
    <location>
        <begin position="149"/>
        <end position="278"/>
    </location>
</feature>
<dbReference type="PANTHER" id="PTHR44757:SF2">
    <property type="entry name" value="BIOFILM ARCHITECTURE MAINTENANCE PROTEIN MBAA"/>
    <property type="match status" value="1"/>
</dbReference>
<dbReference type="SUPFAM" id="SSF55785">
    <property type="entry name" value="PYP-like sensor domain (PAS domain)"/>
    <property type="match status" value="1"/>
</dbReference>
<dbReference type="EMBL" id="VIGX01000001">
    <property type="protein sequence ID" value="TWS31024.1"/>
    <property type="molecule type" value="Genomic_DNA"/>
</dbReference>
<keyword evidence="4" id="KW-1185">Reference proteome</keyword>
<proteinExistence type="predicted"/>
<name>A0A5C5S7F1_9ACTN</name>
<dbReference type="Pfam" id="PF08448">
    <property type="entry name" value="PAS_4"/>
    <property type="match status" value="1"/>
</dbReference>
<comment type="caution">
    <text evidence="3">The sequence shown here is derived from an EMBL/GenBank/DDBJ whole genome shotgun (WGS) entry which is preliminary data.</text>
</comment>
<dbReference type="CDD" id="cd00130">
    <property type="entry name" value="PAS"/>
    <property type="match status" value="1"/>
</dbReference>
<dbReference type="InterPro" id="IPR052155">
    <property type="entry name" value="Biofilm_reg_signaling"/>
</dbReference>
<reference evidence="3 4" key="1">
    <citation type="submission" date="2019-06" db="EMBL/GenBank/DDBJ databases">
        <title>Tsukamurella conjunctivitidis sp. nov., Tsukamurella assacharolytica sp. nov. and Tsukamurella sputae sp. nov. isolated from patients with conjunctivitis, bacteraemia (lymphoma) and respiratory infection (sputum) in Hong Kong.</title>
        <authorList>
            <person name="Teng J.L.L."/>
            <person name="Lee H.H."/>
            <person name="Fong J.Y.H."/>
            <person name="Fok K.M.N."/>
            <person name="Lau S.K.P."/>
            <person name="Woo P.C.Y."/>
        </authorList>
    </citation>
    <scope>NUCLEOTIDE SEQUENCE [LARGE SCALE GENOMIC DNA]</scope>
    <source>
        <strain evidence="3 4">HKU72</strain>
    </source>
</reference>
<dbReference type="PROSITE" id="PS50887">
    <property type="entry name" value="GGDEF"/>
    <property type="match status" value="1"/>
</dbReference>
<dbReference type="InterPro" id="IPR035965">
    <property type="entry name" value="PAS-like_dom_sf"/>
</dbReference>
<dbReference type="Proteomes" id="UP000319375">
    <property type="component" value="Unassembled WGS sequence"/>
</dbReference>